<name>A0A5C8JES3_9BACT</name>
<dbReference type="Proteomes" id="UP000321926">
    <property type="component" value="Unassembled WGS sequence"/>
</dbReference>
<keyword evidence="5" id="KW-1185">Reference proteome</keyword>
<organism evidence="4 5">
    <name type="scientific">Pontibacter qinzhouensis</name>
    <dbReference type="NCBI Taxonomy" id="2603253"/>
    <lineage>
        <taxon>Bacteria</taxon>
        <taxon>Pseudomonadati</taxon>
        <taxon>Bacteroidota</taxon>
        <taxon>Cytophagia</taxon>
        <taxon>Cytophagales</taxon>
        <taxon>Hymenobacteraceae</taxon>
        <taxon>Pontibacter</taxon>
    </lineage>
</organism>
<keyword evidence="1 4" id="KW-0489">Methyltransferase</keyword>
<dbReference type="GO" id="GO:0008168">
    <property type="term" value="F:methyltransferase activity"/>
    <property type="evidence" value="ECO:0007669"/>
    <property type="project" value="UniProtKB-KW"/>
</dbReference>
<dbReference type="GO" id="GO:0032259">
    <property type="term" value="P:methylation"/>
    <property type="evidence" value="ECO:0007669"/>
    <property type="project" value="UniProtKB-KW"/>
</dbReference>
<protein>
    <submittedName>
        <fullName evidence="4">L-histidine N(Alpha)-methyltransferase</fullName>
    </submittedName>
</protein>
<dbReference type="InterPro" id="IPR051128">
    <property type="entry name" value="EgtD_Methyltrsf_superfamily"/>
</dbReference>
<gene>
    <name evidence="4" type="ORF">FVR03_16330</name>
</gene>
<dbReference type="PANTHER" id="PTHR43397:SF1">
    <property type="entry name" value="ERGOTHIONEINE BIOSYNTHESIS PROTEIN 1"/>
    <property type="match status" value="1"/>
</dbReference>
<evidence type="ECO:0000259" key="3">
    <source>
        <dbReference type="Pfam" id="PF10017"/>
    </source>
</evidence>
<dbReference type="AlphaFoldDB" id="A0A5C8JES3"/>
<dbReference type="Gene3D" id="3.40.50.150">
    <property type="entry name" value="Vaccinia Virus protein VP39"/>
    <property type="match status" value="1"/>
</dbReference>
<accession>A0A5C8JES3</accession>
<keyword evidence="2 4" id="KW-0808">Transferase</keyword>
<evidence type="ECO:0000256" key="1">
    <source>
        <dbReference type="ARBA" id="ARBA00022603"/>
    </source>
</evidence>
<dbReference type="PANTHER" id="PTHR43397">
    <property type="entry name" value="ERGOTHIONEINE BIOSYNTHESIS PROTEIN 1"/>
    <property type="match status" value="1"/>
</dbReference>
<dbReference type="InterPro" id="IPR019257">
    <property type="entry name" value="MeTrfase_dom"/>
</dbReference>
<dbReference type="EMBL" id="VRTY01000067">
    <property type="protein sequence ID" value="TXK36945.1"/>
    <property type="molecule type" value="Genomic_DNA"/>
</dbReference>
<feature type="domain" description="Histidine-specific methyltransferase SAM-dependent" evidence="3">
    <location>
        <begin position="24"/>
        <end position="103"/>
    </location>
</feature>
<evidence type="ECO:0000313" key="5">
    <source>
        <dbReference type="Proteomes" id="UP000321926"/>
    </source>
</evidence>
<proteinExistence type="predicted"/>
<sequence length="108" mass="12218">MNSTNCPVNALAQTDTLLKKFREEVQKRLPSKYFYDKTGDMLFQQIMACPEYYLTNCELEKFQSKAAELAKILTSVNGAFNLIELGAGDATKSQYLLRYLADQQAGFT</sequence>
<comment type="caution">
    <text evidence="4">The sequence shown here is derived from an EMBL/GenBank/DDBJ whole genome shotgun (WGS) entry which is preliminary data.</text>
</comment>
<dbReference type="RefSeq" id="WP_147922832.1">
    <property type="nucleotide sequence ID" value="NZ_VRTY01000067.1"/>
</dbReference>
<dbReference type="InterPro" id="IPR029063">
    <property type="entry name" value="SAM-dependent_MTases_sf"/>
</dbReference>
<dbReference type="Pfam" id="PF10017">
    <property type="entry name" value="Methyltransf_33"/>
    <property type="match status" value="1"/>
</dbReference>
<dbReference type="OrthoDB" id="5289726at2"/>
<evidence type="ECO:0000256" key="2">
    <source>
        <dbReference type="ARBA" id="ARBA00022679"/>
    </source>
</evidence>
<reference evidence="4 5" key="1">
    <citation type="submission" date="2019-08" db="EMBL/GenBank/DDBJ databases">
        <authorList>
            <person name="Shi S."/>
        </authorList>
    </citation>
    <scope>NUCLEOTIDE SEQUENCE [LARGE SCALE GENOMIC DNA]</scope>
    <source>
        <strain evidence="4 5">GY10130</strain>
    </source>
</reference>
<evidence type="ECO:0000313" key="4">
    <source>
        <dbReference type="EMBL" id="TXK36945.1"/>
    </source>
</evidence>